<name>A0A8T7M2U0_9CHLR</name>
<dbReference type="Pfam" id="PF04012">
    <property type="entry name" value="PspA_IM30"/>
    <property type="match status" value="1"/>
</dbReference>
<evidence type="ECO:0000256" key="2">
    <source>
        <dbReference type="SAM" id="MobiDB-lite"/>
    </source>
</evidence>
<dbReference type="PANTHER" id="PTHR31088">
    <property type="entry name" value="MEMBRANE-ASSOCIATED PROTEIN VIPP1, CHLOROPLASTIC"/>
    <property type="match status" value="1"/>
</dbReference>
<comment type="similarity">
    <text evidence="1">Belongs to the PspA/Vipp/IM30 family.</text>
</comment>
<evidence type="ECO:0000313" key="5">
    <source>
        <dbReference type="Proteomes" id="UP000521676"/>
    </source>
</evidence>
<keyword evidence="6" id="KW-1185">Reference proteome</keyword>
<dbReference type="InterPro" id="IPR007157">
    <property type="entry name" value="PspA_VIPP1"/>
</dbReference>
<dbReference type="AlphaFoldDB" id="A0A8T7M2U0"/>
<organism evidence="3 5">
    <name type="scientific">Candidatus Chlorohelix allophototropha</name>
    <dbReference type="NCBI Taxonomy" id="3003348"/>
    <lineage>
        <taxon>Bacteria</taxon>
        <taxon>Bacillati</taxon>
        <taxon>Chloroflexota</taxon>
        <taxon>Chloroflexia</taxon>
        <taxon>Candidatus Chloroheliales</taxon>
        <taxon>Candidatus Chloroheliaceae</taxon>
        <taxon>Candidatus Chlorohelix</taxon>
    </lineage>
</organism>
<proteinExistence type="inferred from homology"/>
<dbReference type="RefSeq" id="WP_341468680.1">
    <property type="nucleotide sequence ID" value="NZ_CP128399.1"/>
</dbReference>
<dbReference type="PANTHER" id="PTHR31088:SF6">
    <property type="entry name" value="PHAGE SHOCK PROTEIN A"/>
    <property type="match status" value="1"/>
</dbReference>
<evidence type="ECO:0000313" key="3">
    <source>
        <dbReference type="EMBL" id="NWJ44905.1"/>
    </source>
</evidence>
<dbReference type="Proteomes" id="UP000521676">
    <property type="component" value="Unassembled WGS sequence"/>
</dbReference>
<feature type="region of interest" description="Disordered" evidence="2">
    <location>
        <begin position="178"/>
        <end position="199"/>
    </location>
</feature>
<reference evidence="4" key="2">
    <citation type="journal article" date="2024" name="Nature">
        <title>Anoxygenic phototroph of the Chloroflexota uses a type I reaction centre.</title>
        <authorList>
            <person name="Tsuji J.M."/>
            <person name="Shaw N.A."/>
            <person name="Nagashima S."/>
            <person name="Venkiteswaran J.J."/>
            <person name="Schiff S.L."/>
            <person name="Watanabe T."/>
            <person name="Fukui M."/>
            <person name="Hanada S."/>
            <person name="Tank M."/>
            <person name="Neufeld J.D."/>
        </authorList>
    </citation>
    <scope>NUCLEOTIDE SEQUENCE</scope>
    <source>
        <strain evidence="4">L227-S17</strain>
    </source>
</reference>
<protein>
    <submittedName>
        <fullName evidence="3">PspA/IM30 family protein</fullName>
    </submittedName>
</protein>
<evidence type="ECO:0000313" key="6">
    <source>
        <dbReference type="Proteomes" id="UP001431572"/>
    </source>
</evidence>
<evidence type="ECO:0000256" key="1">
    <source>
        <dbReference type="ARBA" id="ARBA00043985"/>
    </source>
</evidence>
<reference evidence="3 5" key="1">
    <citation type="submission" date="2020-06" db="EMBL/GenBank/DDBJ databases">
        <title>Anoxygenic phototrophic Chloroflexota member uses a Type I reaction center.</title>
        <authorList>
            <person name="Tsuji J.M."/>
            <person name="Shaw N.A."/>
            <person name="Nagashima S."/>
            <person name="Venkiteswaran J."/>
            <person name="Schiff S.L."/>
            <person name="Hanada S."/>
            <person name="Tank M."/>
            <person name="Neufeld J.D."/>
        </authorList>
    </citation>
    <scope>NUCLEOTIDE SEQUENCE [LARGE SCALE GENOMIC DNA]</scope>
    <source>
        <strain evidence="3">L227-S17</strain>
    </source>
</reference>
<sequence length="225" mass="25398">MGILDRISTILRSNINSALDKAENPEKMLDQIIRDMSSAIEEAKGQVAGVIAQEKQTEAEMNSNLRQSQEWSDRAEKAVKAGRDDLAREALRRKKDLEGIATTYKQQFDTQHQMSQQLRTQLDALIRKYEDSVRNRDVMLARYRTAQAQQQINKQMSAMSGLDHSSEIGRMDRRIREMEARSAAEAELNKGSSTLEDQFAQLDATDDMDDDLKALKSKMGMGGNA</sequence>
<dbReference type="EMBL" id="JACATZ010000001">
    <property type="protein sequence ID" value="NWJ44905.1"/>
    <property type="molecule type" value="Genomic_DNA"/>
</dbReference>
<feature type="compositionally biased region" description="Basic and acidic residues" evidence="2">
    <location>
        <begin position="178"/>
        <end position="188"/>
    </location>
</feature>
<gene>
    <name evidence="3" type="ORF">HXX08_03415</name>
    <name evidence="4" type="ORF">OZ401_000031</name>
</gene>
<accession>A0A8T7M2U0</accession>
<evidence type="ECO:0000313" key="4">
    <source>
        <dbReference type="EMBL" id="WJW66786.1"/>
    </source>
</evidence>
<dbReference type="EMBL" id="CP128399">
    <property type="protein sequence ID" value="WJW66786.1"/>
    <property type="molecule type" value="Genomic_DNA"/>
</dbReference>
<dbReference type="Proteomes" id="UP001431572">
    <property type="component" value="Chromosome 1"/>
</dbReference>